<sequence>MEKGEGGGDLNFPPKKTQTEATAAGVPTTATDFPAAKKLARQLDFNSVDGSASSVTANTVVLPEHPQRLVVAQMQQPPPSPSQPKLPPPQQQPQPQPQQHPIPLMPSMQQSHAATTHQQPPIRPVKSESPKARPRQNVEIKDGTPKKQKQCNCKHSRCLKLYCECFASGIYCDGCNCVNCHNNVENEPARRDAVETTLERNPNAFRPKIASSPHGNRDNREEAGEVVILGKHNKGCHCKKSGCLKKYCECFQANILCSENCKCMDCKNFEGSEERQALFHGDSANNIAYLQQAANAAITGAIGSSGYGSPPVSRKRKAQELFFGGPLEKDSSIHRLAPFQQTNHIKTSAPSSSLSPIPGPRVANVAPVGPSKFTYRSLLADLIRPDDMKELCSVLVVYANEAARMLADDQREHSDASALKDRIQSQKEPTTEKVVADEPSGGAQTDKMSPDESGSDGADASKGRPMSPGTLALMCDEQDTVFTTSTSNGLGADGADAPSHLPNGQVVTETYAAQEKIVLTAFRDCLNRLITFGELKETQCSSLARSDSGGQSQMEVVESNTIMHTGQTTSQREAFSNGYPRSAVLAPQTAFENNGTHLKIPFRNENGELKLKAEKEI</sequence>
<reference evidence="2" key="1">
    <citation type="journal article" date="2022" name="Mol. Ecol. Resour.">
        <title>The genomes of chicory, endive, great burdock and yacon provide insights into Asteraceae palaeo-polyploidization history and plant inulin production.</title>
        <authorList>
            <person name="Fan W."/>
            <person name="Wang S."/>
            <person name="Wang H."/>
            <person name="Wang A."/>
            <person name="Jiang F."/>
            <person name="Liu H."/>
            <person name="Zhao H."/>
            <person name="Xu D."/>
            <person name="Zhang Y."/>
        </authorList>
    </citation>
    <scope>NUCLEOTIDE SEQUENCE [LARGE SCALE GENOMIC DNA]</scope>
    <source>
        <strain evidence="2">cv. Niubang</strain>
    </source>
</reference>
<dbReference type="Proteomes" id="UP001055879">
    <property type="component" value="Linkage Group LG01"/>
</dbReference>
<keyword evidence="2" id="KW-1185">Reference proteome</keyword>
<name>A0ACB9FK61_ARCLA</name>
<reference evidence="1 2" key="2">
    <citation type="journal article" date="2022" name="Mol. Ecol. Resour.">
        <title>The genomes of chicory, endive, great burdock and yacon provide insights into Asteraceae paleo-polyploidization history and plant inulin production.</title>
        <authorList>
            <person name="Fan W."/>
            <person name="Wang S."/>
            <person name="Wang H."/>
            <person name="Wang A."/>
            <person name="Jiang F."/>
            <person name="Liu H."/>
            <person name="Zhao H."/>
            <person name="Xu D."/>
            <person name="Zhang Y."/>
        </authorList>
    </citation>
    <scope>NUCLEOTIDE SEQUENCE [LARGE SCALE GENOMIC DNA]</scope>
    <source>
        <strain evidence="2">cv. Niubang</strain>
    </source>
</reference>
<dbReference type="EMBL" id="CM042047">
    <property type="protein sequence ID" value="KAI3771487.1"/>
    <property type="molecule type" value="Genomic_DNA"/>
</dbReference>
<protein>
    <submittedName>
        <fullName evidence="1">Uncharacterized protein</fullName>
    </submittedName>
</protein>
<comment type="caution">
    <text evidence="1">The sequence shown here is derived from an EMBL/GenBank/DDBJ whole genome shotgun (WGS) entry which is preliminary data.</text>
</comment>
<proteinExistence type="predicted"/>
<organism evidence="1 2">
    <name type="scientific">Arctium lappa</name>
    <name type="common">Greater burdock</name>
    <name type="synonym">Lappa major</name>
    <dbReference type="NCBI Taxonomy" id="4217"/>
    <lineage>
        <taxon>Eukaryota</taxon>
        <taxon>Viridiplantae</taxon>
        <taxon>Streptophyta</taxon>
        <taxon>Embryophyta</taxon>
        <taxon>Tracheophyta</taxon>
        <taxon>Spermatophyta</taxon>
        <taxon>Magnoliopsida</taxon>
        <taxon>eudicotyledons</taxon>
        <taxon>Gunneridae</taxon>
        <taxon>Pentapetalae</taxon>
        <taxon>asterids</taxon>
        <taxon>campanulids</taxon>
        <taxon>Asterales</taxon>
        <taxon>Asteraceae</taxon>
        <taxon>Carduoideae</taxon>
        <taxon>Cardueae</taxon>
        <taxon>Arctiinae</taxon>
        <taxon>Arctium</taxon>
    </lineage>
</organism>
<evidence type="ECO:0000313" key="2">
    <source>
        <dbReference type="Proteomes" id="UP001055879"/>
    </source>
</evidence>
<evidence type="ECO:0000313" key="1">
    <source>
        <dbReference type="EMBL" id="KAI3771487.1"/>
    </source>
</evidence>
<accession>A0ACB9FK61</accession>
<gene>
    <name evidence="1" type="ORF">L6452_02652</name>
</gene>